<dbReference type="PROSITE" id="PS50157">
    <property type="entry name" value="ZINC_FINGER_C2H2_2"/>
    <property type="match status" value="3"/>
</dbReference>
<dbReference type="GO" id="GO:0005634">
    <property type="term" value="C:nucleus"/>
    <property type="evidence" value="ECO:0007669"/>
    <property type="project" value="UniProtKB-SubCell"/>
</dbReference>
<dbReference type="SMART" id="SM00355">
    <property type="entry name" value="ZnF_C2H2"/>
    <property type="match status" value="4"/>
</dbReference>
<keyword evidence="2" id="KW-0479">Metal-binding</keyword>
<dbReference type="InterPro" id="IPR050888">
    <property type="entry name" value="ZnF_C2H2-type_TF"/>
</dbReference>
<reference evidence="9 10" key="1">
    <citation type="submission" date="2019-07" db="EMBL/GenBank/DDBJ databases">
        <title>Draft genome assembly of a fouling barnacle, Amphibalanus amphitrite (Darwin, 1854): The first reference genome for Thecostraca.</title>
        <authorList>
            <person name="Kim W."/>
        </authorList>
    </citation>
    <scope>NUCLEOTIDE SEQUENCE [LARGE SCALE GENOMIC DNA]</scope>
    <source>
        <strain evidence="9">SNU_AA5</strain>
        <tissue evidence="9">Soma without cirri and trophi</tissue>
    </source>
</reference>
<protein>
    <submittedName>
        <fullName evidence="9">Zinc finger protein 77</fullName>
    </submittedName>
</protein>
<dbReference type="Gene3D" id="3.30.160.60">
    <property type="entry name" value="Classic Zinc Finger"/>
    <property type="match status" value="2"/>
</dbReference>
<comment type="caution">
    <text evidence="9">The sequence shown here is derived from an EMBL/GenBank/DDBJ whole genome shotgun (WGS) entry which is preliminary data.</text>
</comment>
<keyword evidence="10" id="KW-1185">Reference proteome</keyword>
<gene>
    <name evidence="9" type="primary">ZNF77</name>
    <name evidence="9" type="ORF">FJT64_010860</name>
</gene>
<evidence type="ECO:0000256" key="3">
    <source>
        <dbReference type="ARBA" id="ARBA00022737"/>
    </source>
</evidence>
<evidence type="ECO:0000313" key="9">
    <source>
        <dbReference type="EMBL" id="KAF0290985.1"/>
    </source>
</evidence>
<dbReference type="PANTHER" id="PTHR24406">
    <property type="entry name" value="TRANSCRIPTIONAL REPRESSOR CTCFL-RELATED"/>
    <property type="match status" value="1"/>
</dbReference>
<evidence type="ECO:0000313" key="10">
    <source>
        <dbReference type="Proteomes" id="UP000440578"/>
    </source>
</evidence>
<organism evidence="9 10">
    <name type="scientific">Amphibalanus amphitrite</name>
    <name type="common">Striped barnacle</name>
    <name type="synonym">Balanus amphitrite</name>
    <dbReference type="NCBI Taxonomy" id="1232801"/>
    <lineage>
        <taxon>Eukaryota</taxon>
        <taxon>Metazoa</taxon>
        <taxon>Ecdysozoa</taxon>
        <taxon>Arthropoda</taxon>
        <taxon>Crustacea</taxon>
        <taxon>Multicrustacea</taxon>
        <taxon>Cirripedia</taxon>
        <taxon>Thoracica</taxon>
        <taxon>Thoracicalcarea</taxon>
        <taxon>Balanomorpha</taxon>
        <taxon>Balanoidea</taxon>
        <taxon>Balanidae</taxon>
        <taxon>Amphibalaninae</taxon>
        <taxon>Amphibalanus</taxon>
    </lineage>
</organism>
<dbReference type="OrthoDB" id="10261408at2759"/>
<feature type="domain" description="C2H2-type" evidence="8">
    <location>
        <begin position="25"/>
        <end position="52"/>
    </location>
</feature>
<feature type="domain" description="C2H2-type" evidence="8">
    <location>
        <begin position="112"/>
        <end position="139"/>
    </location>
</feature>
<keyword evidence="4 7" id="KW-0863">Zinc-finger</keyword>
<dbReference type="InterPro" id="IPR013087">
    <property type="entry name" value="Znf_C2H2_type"/>
</dbReference>
<proteinExistence type="predicted"/>
<sequence length="173" mass="18980">MKAHGVSIHAAELPQLSALDAHGRLVCTLCGRSYRSRDSFRHHVETHAGKTTCPHCQQTFATASNRSRHAQTCRCRPAGPAPAGHWRPQRLGVGGLPLPLPLWSPPTTTASLACDRCGRTYASRDSLRHHLETHEGKTLCSFCGKRFATISSRNHHVRSVHAEAPPSVHDARH</sequence>
<accession>A0A6A4VB38</accession>
<evidence type="ECO:0000256" key="2">
    <source>
        <dbReference type="ARBA" id="ARBA00022723"/>
    </source>
</evidence>
<dbReference type="SUPFAM" id="SSF57667">
    <property type="entry name" value="beta-beta-alpha zinc fingers"/>
    <property type="match status" value="2"/>
</dbReference>
<feature type="domain" description="C2H2-type" evidence="8">
    <location>
        <begin position="138"/>
        <end position="166"/>
    </location>
</feature>
<dbReference type="EMBL" id="VIIS01001917">
    <property type="protein sequence ID" value="KAF0290985.1"/>
    <property type="molecule type" value="Genomic_DNA"/>
</dbReference>
<evidence type="ECO:0000256" key="4">
    <source>
        <dbReference type="ARBA" id="ARBA00022771"/>
    </source>
</evidence>
<evidence type="ECO:0000256" key="5">
    <source>
        <dbReference type="ARBA" id="ARBA00022833"/>
    </source>
</evidence>
<dbReference type="PROSITE" id="PS00028">
    <property type="entry name" value="ZINC_FINGER_C2H2_1"/>
    <property type="match status" value="3"/>
</dbReference>
<evidence type="ECO:0000259" key="8">
    <source>
        <dbReference type="PROSITE" id="PS50157"/>
    </source>
</evidence>
<keyword evidence="6" id="KW-0539">Nucleus</keyword>
<keyword evidence="5" id="KW-0862">Zinc</keyword>
<comment type="subcellular location">
    <subcellularLocation>
        <location evidence="1">Nucleus</location>
    </subcellularLocation>
</comment>
<evidence type="ECO:0000256" key="1">
    <source>
        <dbReference type="ARBA" id="ARBA00004123"/>
    </source>
</evidence>
<evidence type="ECO:0000256" key="6">
    <source>
        <dbReference type="ARBA" id="ARBA00023242"/>
    </source>
</evidence>
<dbReference type="Pfam" id="PF00096">
    <property type="entry name" value="zf-C2H2"/>
    <property type="match status" value="1"/>
</dbReference>
<dbReference type="Pfam" id="PF13894">
    <property type="entry name" value="zf-C2H2_4"/>
    <property type="match status" value="2"/>
</dbReference>
<dbReference type="Proteomes" id="UP000440578">
    <property type="component" value="Unassembled WGS sequence"/>
</dbReference>
<dbReference type="GO" id="GO:0008270">
    <property type="term" value="F:zinc ion binding"/>
    <property type="evidence" value="ECO:0007669"/>
    <property type="project" value="UniProtKB-KW"/>
</dbReference>
<evidence type="ECO:0000256" key="7">
    <source>
        <dbReference type="PROSITE-ProRule" id="PRU00042"/>
    </source>
</evidence>
<name>A0A6A4VB38_AMPAM</name>
<dbReference type="InterPro" id="IPR036236">
    <property type="entry name" value="Znf_C2H2_sf"/>
</dbReference>
<keyword evidence="3" id="KW-0677">Repeat</keyword>
<dbReference type="AlphaFoldDB" id="A0A6A4VB38"/>